<comment type="caution">
    <text evidence="2">The sequence shown here is derived from an EMBL/GenBank/DDBJ whole genome shotgun (WGS) entry which is preliminary data.</text>
</comment>
<evidence type="ECO:0000256" key="1">
    <source>
        <dbReference type="SAM" id="MobiDB-lite"/>
    </source>
</evidence>
<dbReference type="RefSeq" id="WP_157164448.1">
    <property type="nucleotide sequence ID" value="NZ_WPNZ01000002.1"/>
</dbReference>
<feature type="compositionally biased region" description="Low complexity" evidence="1">
    <location>
        <begin position="64"/>
        <end position="75"/>
    </location>
</feature>
<organism evidence="2 3">
    <name type="scientific">Streptomyces typhae</name>
    <dbReference type="NCBI Taxonomy" id="2681492"/>
    <lineage>
        <taxon>Bacteria</taxon>
        <taxon>Bacillati</taxon>
        <taxon>Actinomycetota</taxon>
        <taxon>Actinomycetes</taxon>
        <taxon>Kitasatosporales</taxon>
        <taxon>Streptomycetaceae</taxon>
        <taxon>Streptomyces</taxon>
    </lineage>
</organism>
<dbReference type="Proteomes" id="UP000483802">
    <property type="component" value="Unassembled WGS sequence"/>
</dbReference>
<keyword evidence="3" id="KW-1185">Reference proteome</keyword>
<accession>A0A6L6WRI7</accession>
<feature type="compositionally biased region" description="Acidic residues" evidence="1">
    <location>
        <begin position="23"/>
        <end position="40"/>
    </location>
</feature>
<dbReference type="AlphaFoldDB" id="A0A6L6WRI7"/>
<evidence type="ECO:0000313" key="3">
    <source>
        <dbReference type="Proteomes" id="UP000483802"/>
    </source>
</evidence>
<name>A0A6L6WRI7_9ACTN</name>
<sequence length="106" mass="10715">MPKITRHGGPTIAGAEVTGGAWSDEDTPDGWPESAEEGGEESSPGSSSSTSSEKDETSPEQSETPRPSRARTTASRSKKDRTANSSASGTDGGPEDDTSATGSADA</sequence>
<gene>
    <name evidence="2" type="ORF">GPA10_05230</name>
</gene>
<dbReference type="EMBL" id="WPNZ01000002">
    <property type="protein sequence ID" value="MVO84189.1"/>
    <property type="molecule type" value="Genomic_DNA"/>
</dbReference>
<proteinExistence type="predicted"/>
<feature type="compositionally biased region" description="Low complexity" evidence="1">
    <location>
        <begin position="41"/>
        <end position="51"/>
    </location>
</feature>
<evidence type="ECO:0000313" key="2">
    <source>
        <dbReference type="EMBL" id="MVO84189.1"/>
    </source>
</evidence>
<reference evidence="2 3" key="1">
    <citation type="submission" date="2019-11" db="EMBL/GenBank/DDBJ databases">
        <title>Streptomyces typhae sp. nov., a novel endophytic actinomycete isolated from the root of cattail pollen (Typha angustifolia L.).</title>
        <authorList>
            <person name="Peng C."/>
        </authorList>
    </citation>
    <scope>NUCLEOTIDE SEQUENCE [LARGE SCALE GENOMIC DNA]</scope>
    <source>
        <strain evidence="3">p1417</strain>
    </source>
</reference>
<protein>
    <submittedName>
        <fullName evidence="2">Uncharacterized protein</fullName>
    </submittedName>
</protein>
<feature type="region of interest" description="Disordered" evidence="1">
    <location>
        <begin position="1"/>
        <end position="106"/>
    </location>
</feature>